<gene>
    <name evidence="1" type="ORF">N7452_005327</name>
</gene>
<reference evidence="1" key="1">
    <citation type="submission" date="2022-12" db="EMBL/GenBank/DDBJ databases">
        <authorList>
            <person name="Petersen C."/>
        </authorList>
    </citation>
    <scope>NUCLEOTIDE SEQUENCE</scope>
    <source>
        <strain evidence="1">IBT 35673</strain>
    </source>
</reference>
<dbReference type="EMBL" id="JAPZBQ010000003">
    <property type="protein sequence ID" value="KAJ5338599.1"/>
    <property type="molecule type" value="Genomic_DNA"/>
</dbReference>
<reference evidence="1" key="2">
    <citation type="journal article" date="2023" name="IMA Fungus">
        <title>Comparative genomic study of the Penicillium genus elucidates a diverse pangenome and 15 lateral gene transfer events.</title>
        <authorList>
            <person name="Petersen C."/>
            <person name="Sorensen T."/>
            <person name="Nielsen M.R."/>
            <person name="Sondergaard T.E."/>
            <person name="Sorensen J.L."/>
            <person name="Fitzpatrick D.A."/>
            <person name="Frisvad J.C."/>
            <person name="Nielsen K.L."/>
        </authorList>
    </citation>
    <scope>NUCLEOTIDE SEQUENCE</scope>
    <source>
        <strain evidence="1">IBT 35673</strain>
    </source>
</reference>
<organism evidence="1 2">
    <name type="scientific">Penicillium brevicompactum</name>
    <dbReference type="NCBI Taxonomy" id="5074"/>
    <lineage>
        <taxon>Eukaryota</taxon>
        <taxon>Fungi</taxon>
        <taxon>Dikarya</taxon>
        <taxon>Ascomycota</taxon>
        <taxon>Pezizomycotina</taxon>
        <taxon>Eurotiomycetes</taxon>
        <taxon>Eurotiomycetidae</taxon>
        <taxon>Eurotiales</taxon>
        <taxon>Aspergillaceae</taxon>
        <taxon>Penicillium</taxon>
    </lineage>
</organism>
<sequence length="101" mass="11429">MQPPSQQVLLNIASGIQSFSSNNKTPVEADINRNAYPKAKDYNQLNELATGLRFGKYHVDHVKRFVARTADSREEASRLADWTKLHRGFCKEAVKENPISI</sequence>
<name>A0A9W9UFL8_PENBR</name>
<evidence type="ECO:0000313" key="1">
    <source>
        <dbReference type="EMBL" id="KAJ5338599.1"/>
    </source>
</evidence>
<dbReference type="Proteomes" id="UP001147695">
    <property type="component" value="Unassembled WGS sequence"/>
</dbReference>
<protein>
    <submittedName>
        <fullName evidence="1">Uncharacterized protein</fullName>
    </submittedName>
</protein>
<accession>A0A9W9UFL8</accession>
<dbReference type="AlphaFoldDB" id="A0A9W9UFL8"/>
<evidence type="ECO:0000313" key="2">
    <source>
        <dbReference type="Proteomes" id="UP001147695"/>
    </source>
</evidence>
<comment type="caution">
    <text evidence="1">The sequence shown here is derived from an EMBL/GenBank/DDBJ whole genome shotgun (WGS) entry which is preliminary data.</text>
</comment>
<proteinExistence type="predicted"/>